<dbReference type="EMBL" id="LFYR01000728">
    <property type="protein sequence ID" value="KMZ70529.1"/>
    <property type="molecule type" value="Genomic_DNA"/>
</dbReference>
<proteinExistence type="predicted"/>
<dbReference type="OrthoDB" id="1925587at2759"/>
<comment type="caution">
    <text evidence="2">The sequence shown here is derived from an EMBL/GenBank/DDBJ whole genome shotgun (WGS) entry which is preliminary data.</text>
</comment>
<gene>
    <name evidence="2" type="ORF">ZOSMA_19G01170</name>
</gene>
<reference evidence="3" key="1">
    <citation type="journal article" date="2016" name="Nature">
        <title>The genome of the seagrass Zostera marina reveals angiosperm adaptation to the sea.</title>
        <authorList>
            <person name="Olsen J.L."/>
            <person name="Rouze P."/>
            <person name="Verhelst B."/>
            <person name="Lin Y.-C."/>
            <person name="Bayer T."/>
            <person name="Collen J."/>
            <person name="Dattolo E."/>
            <person name="De Paoli E."/>
            <person name="Dittami S."/>
            <person name="Maumus F."/>
            <person name="Michel G."/>
            <person name="Kersting A."/>
            <person name="Lauritano C."/>
            <person name="Lohaus R."/>
            <person name="Toepel M."/>
            <person name="Tonon T."/>
            <person name="Vanneste K."/>
            <person name="Amirebrahimi M."/>
            <person name="Brakel J."/>
            <person name="Bostroem C."/>
            <person name="Chovatia M."/>
            <person name="Grimwood J."/>
            <person name="Jenkins J.W."/>
            <person name="Jueterbock A."/>
            <person name="Mraz A."/>
            <person name="Stam W.T."/>
            <person name="Tice H."/>
            <person name="Bornberg-Bauer E."/>
            <person name="Green P.J."/>
            <person name="Pearson G.A."/>
            <person name="Procaccini G."/>
            <person name="Duarte C.M."/>
            <person name="Schmutz J."/>
            <person name="Reusch T.B.H."/>
            <person name="Van de Peer Y."/>
        </authorList>
    </citation>
    <scope>NUCLEOTIDE SEQUENCE [LARGE SCALE GENOMIC DNA]</scope>
    <source>
        <strain evidence="3">cv. Finnish</strain>
    </source>
</reference>
<keyword evidence="3" id="KW-1185">Reference proteome</keyword>
<feature type="region of interest" description="Disordered" evidence="1">
    <location>
        <begin position="22"/>
        <end position="47"/>
    </location>
</feature>
<name>A0A0K9PNI5_ZOSMR</name>
<dbReference type="STRING" id="29655.A0A0K9PNI5"/>
<protein>
    <recommendedName>
        <fullName evidence="4">Allyl alcohol dehydrogenase-like protein</fullName>
    </recommendedName>
</protein>
<organism evidence="2 3">
    <name type="scientific">Zostera marina</name>
    <name type="common">Eelgrass</name>
    <dbReference type="NCBI Taxonomy" id="29655"/>
    <lineage>
        <taxon>Eukaryota</taxon>
        <taxon>Viridiplantae</taxon>
        <taxon>Streptophyta</taxon>
        <taxon>Embryophyta</taxon>
        <taxon>Tracheophyta</taxon>
        <taxon>Spermatophyta</taxon>
        <taxon>Magnoliopsida</taxon>
        <taxon>Liliopsida</taxon>
        <taxon>Zosteraceae</taxon>
        <taxon>Zostera</taxon>
    </lineage>
</organism>
<sequence length="101" mass="10750">MGLRSWWKGSASPAVKSIAPSIQITESSSSSSAGEIPGMNGAEEVRRRPTEVTVFEFGSAAASGDKVTIAGYCPVSDDIEPCRWEIIPATESDAPQFRVVF</sequence>
<dbReference type="AlphaFoldDB" id="A0A0K9PNI5"/>
<dbReference type="Proteomes" id="UP000036987">
    <property type="component" value="Unassembled WGS sequence"/>
</dbReference>
<dbReference type="OMA" id="WEIMPSA"/>
<evidence type="ECO:0000313" key="3">
    <source>
        <dbReference type="Proteomes" id="UP000036987"/>
    </source>
</evidence>
<evidence type="ECO:0000313" key="2">
    <source>
        <dbReference type="EMBL" id="KMZ70529.1"/>
    </source>
</evidence>
<evidence type="ECO:0008006" key="4">
    <source>
        <dbReference type="Google" id="ProtNLM"/>
    </source>
</evidence>
<evidence type="ECO:0000256" key="1">
    <source>
        <dbReference type="SAM" id="MobiDB-lite"/>
    </source>
</evidence>
<accession>A0A0K9PNI5</accession>